<dbReference type="InterPro" id="IPR007782">
    <property type="entry name" value="VKG_COase"/>
</dbReference>
<dbReference type="GO" id="GO:0012505">
    <property type="term" value="C:endomembrane system"/>
    <property type="evidence" value="ECO:0007669"/>
    <property type="project" value="UniProtKB-SubCell"/>
</dbReference>
<dbReference type="InterPro" id="IPR011020">
    <property type="entry name" value="HTTM-like"/>
</dbReference>
<feature type="domain" description="HTTM-like" evidence="8">
    <location>
        <begin position="7"/>
        <end position="266"/>
    </location>
</feature>
<dbReference type="EMBL" id="RQPJ01000001">
    <property type="protein sequence ID" value="RTE55299.1"/>
    <property type="molecule type" value="Genomic_DNA"/>
</dbReference>
<dbReference type="GO" id="GO:0019842">
    <property type="term" value="F:vitamin binding"/>
    <property type="evidence" value="ECO:0007669"/>
    <property type="project" value="TreeGrafter"/>
</dbReference>
<evidence type="ECO:0000259" key="8">
    <source>
        <dbReference type="SMART" id="SM00752"/>
    </source>
</evidence>
<dbReference type="PANTHER" id="PTHR12639">
    <property type="entry name" value="VITAMIN K-DEPENDENT GAMMA-CARBOXYLASE"/>
    <property type="match status" value="1"/>
</dbReference>
<dbReference type="RefSeq" id="WP_126160602.1">
    <property type="nucleotide sequence ID" value="NZ_RQPJ01000001.1"/>
</dbReference>
<feature type="transmembrane region" description="Helical" evidence="7">
    <location>
        <begin position="235"/>
        <end position="262"/>
    </location>
</feature>
<evidence type="ECO:0000256" key="5">
    <source>
        <dbReference type="ARBA" id="ARBA00023157"/>
    </source>
</evidence>
<evidence type="ECO:0000256" key="1">
    <source>
        <dbReference type="ARBA" id="ARBA00004127"/>
    </source>
</evidence>
<dbReference type="GO" id="GO:0008488">
    <property type="term" value="F:gamma-glutamyl carboxylase activity"/>
    <property type="evidence" value="ECO:0007669"/>
    <property type="project" value="InterPro"/>
</dbReference>
<evidence type="ECO:0000313" key="10">
    <source>
        <dbReference type="Proteomes" id="UP000267585"/>
    </source>
</evidence>
<dbReference type="Pfam" id="PF22777">
    <property type="entry name" value="VKGC_lumenal_dom"/>
    <property type="match status" value="1"/>
</dbReference>
<dbReference type="Proteomes" id="UP000267585">
    <property type="component" value="Unassembled WGS sequence"/>
</dbReference>
<comment type="caution">
    <text evidence="9">The sequence shown here is derived from an EMBL/GenBank/DDBJ whole genome shotgun (WGS) entry which is preliminary data.</text>
</comment>
<dbReference type="PANTHER" id="PTHR12639:SF7">
    <property type="entry name" value="HTTM DOMAIN-CONTAINING PROTEIN"/>
    <property type="match status" value="1"/>
</dbReference>
<sequence length="441" mass="51540">MWDRFLFKQIDNSPLLIFRIFFGILVSLECYGAILTGWVRRTLIEPSFTFTFIGFEWLQPLPGNGMYIYFLVMGTLGICIALGYKYRFATLAFTLMWAAVYLMQKTSYNNHYYLLLLIALIMSFLPAHRNCSLDARLDPGIKTNHMPAYIKWGIVMQLFIVYTYASVAKLYGDWLDFSIIEILFKRKQGYPLIGALLQQPAVHMIVGVSGILFDLLIVPAMLWKKSRKWAFMAAVFFHMFNSIVFQIGIFPYLALAFMVFFYDPETIRKIFFRKKKPYLVSEVLIPPHKKLVLGVVGIYFLIQLVLPIRHYFIKGDVLWTEEGHRLSWRMMLRSRSGLTSFKIKNNTTGNWYLVNLEDYLTKRQKNKLKAYPDFMWQFAQRLKREYAEKGEDISVFVNARVSVNGKPHHQFIDPEVDMAQVPWGYFGHSEWILPSPLQAGD</sequence>
<evidence type="ECO:0000256" key="2">
    <source>
        <dbReference type="ARBA" id="ARBA00022692"/>
    </source>
</evidence>
<evidence type="ECO:0000256" key="4">
    <source>
        <dbReference type="ARBA" id="ARBA00023136"/>
    </source>
</evidence>
<proteinExistence type="predicted"/>
<keyword evidence="3 7" id="KW-1133">Transmembrane helix</keyword>
<evidence type="ECO:0000256" key="7">
    <source>
        <dbReference type="SAM" id="Phobius"/>
    </source>
</evidence>
<evidence type="ECO:0000256" key="3">
    <source>
        <dbReference type="ARBA" id="ARBA00022989"/>
    </source>
</evidence>
<protein>
    <submittedName>
        <fullName evidence="9">HTTM domain-containing protein</fullName>
    </submittedName>
</protein>
<gene>
    <name evidence="9" type="ORF">EHW67_01655</name>
</gene>
<dbReference type="SMART" id="SM00752">
    <property type="entry name" value="HTTM"/>
    <property type="match status" value="1"/>
</dbReference>
<dbReference type="AlphaFoldDB" id="A0A3S0C9S0"/>
<keyword evidence="4 7" id="KW-0472">Membrane</keyword>
<feature type="transmembrane region" description="Helical" evidence="7">
    <location>
        <begin position="148"/>
        <end position="165"/>
    </location>
</feature>
<feature type="transmembrane region" description="Helical" evidence="7">
    <location>
        <begin position="291"/>
        <end position="308"/>
    </location>
</feature>
<accession>A0A3S0C9S0</accession>
<comment type="subcellular location">
    <subcellularLocation>
        <location evidence="1">Endomembrane system</location>
        <topology evidence="1">Multi-pass membrane protein</topology>
    </subcellularLocation>
</comment>
<feature type="transmembrane region" description="Helical" evidence="7">
    <location>
        <begin position="66"/>
        <end position="83"/>
    </location>
</feature>
<organism evidence="9 10">
    <name type="scientific">Arenibacter aquaticus</name>
    <dbReference type="NCBI Taxonomy" id="2489054"/>
    <lineage>
        <taxon>Bacteria</taxon>
        <taxon>Pseudomonadati</taxon>
        <taxon>Bacteroidota</taxon>
        <taxon>Flavobacteriia</taxon>
        <taxon>Flavobacteriales</taxon>
        <taxon>Flavobacteriaceae</taxon>
        <taxon>Arenibacter</taxon>
    </lineage>
</organism>
<keyword evidence="10" id="KW-1185">Reference proteome</keyword>
<feature type="transmembrane region" description="Helical" evidence="7">
    <location>
        <begin position="110"/>
        <end position="127"/>
    </location>
</feature>
<keyword evidence="2 7" id="KW-0812">Transmembrane</keyword>
<dbReference type="OrthoDB" id="341137at2"/>
<feature type="transmembrane region" description="Helical" evidence="7">
    <location>
        <begin position="201"/>
        <end position="223"/>
    </location>
</feature>
<evidence type="ECO:0000313" key="9">
    <source>
        <dbReference type="EMBL" id="RTE55299.1"/>
    </source>
</evidence>
<dbReference type="InterPro" id="IPR053935">
    <property type="entry name" value="VKGC_lumenal_dom"/>
</dbReference>
<evidence type="ECO:0000256" key="6">
    <source>
        <dbReference type="ARBA" id="ARBA00023239"/>
    </source>
</evidence>
<keyword evidence="6" id="KW-0456">Lyase</keyword>
<dbReference type="InterPro" id="IPR053934">
    <property type="entry name" value="HTTM_dom"/>
</dbReference>
<dbReference type="Pfam" id="PF05090">
    <property type="entry name" value="HTTM"/>
    <property type="match status" value="1"/>
</dbReference>
<feature type="transmembrane region" description="Helical" evidence="7">
    <location>
        <begin position="16"/>
        <end position="39"/>
    </location>
</feature>
<name>A0A3S0C9S0_9FLAO</name>
<keyword evidence="5" id="KW-1015">Disulfide bond</keyword>
<reference evidence="9 10" key="1">
    <citation type="submission" date="2018-11" db="EMBL/GenBank/DDBJ databases">
        <title>Arenibacter aquaticus sp.nov., a marine bacterium isolated from surface seawater in the South China Sea.</title>
        <authorList>
            <person name="Guo J."/>
            <person name="Sun J."/>
        </authorList>
    </citation>
    <scope>NUCLEOTIDE SEQUENCE [LARGE SCALE GENOMIC DNA]</scope>
    <source>
        <strain evidence="9 10">GUO666</strain>
    </source>
</reference>